<comment type="caution">
    <text evidence="1">The sequence shown here is derived from an EMBL/GenBank/DDBJ whole genome shotgun (WGS) entry which is preliminary data.</text>
</comment>
<dbReference type="EMBL" id="BBMM01000005">
    <property type="protein sequence ID" value="GAL00352.1"/>
    <property type="molecule type" value="Genomic_DNA"/>
</dbReference>
<dbReference type="AlphaFoldDB" id="A0A090QY49"/>
<reference evidence="1 2" key="1">
    <citation type="journal article" date="2014" name="Genome Announc.">
        <title>Draft Genome Sequences of Marine Flavobacterium Nonlabens Strains NR17, NR24, NR27, NR32, NR33, and Ara13.</title>
        <authorList>
            <person name="Nakanishi M."/>
            <person name="Meirelles P."/>
            <person name="Suzuki R."/>
            <person name="Takatani N."/>
            <person name="Mino S."/>
            <person name="Suda W."/>
            <person name="Oshima K."/>
            <person name="Hattori M."/>
            <person name="Ohkuma M."/>
            <person name="Hosokawa M."/>
            <person name="Miyashita K."/>
            <person name="Thompson F.L."/>
            <person name="Niwa A."/>
            <person name="Sawabe T."/>
            <person name="Sawabe T."/>
        </authorList>
    </citation>
    <scope>NUCLEOTIDE SEQUENCE [LARGE SCALE GENOMIC DNA]</scope>
    <source>
        <strain evidence="2">JCM19314</strain>
    </source>
</reference>
<proteinExistence type="predicted"/>
<organism evidence="1 2">
    <name type="scientific">Nonlabens ulvanivorans</name>
    <name type="common">Persicivirga ulvanivorans</name>
    <dbReference type="NCBI Taxonomy" id="906888"/>
    <lineage>
        <taxon>Bacteria</taxon>
        <taxon>Pseudomonadati</taxon>
        <taxon>Bacteroidota</taxon>
        <taxon>Flavobacteriia</taxon>
        <taxon>Flavobacteriales</taxon>
        <taxon>Flavobacteriaceae</taxon>
        <taxon>Nonlabens</taxon>
    </lineage>
</organism>
<dbReference type="Proteomes" id="UP000029226">
    <property type="component" value="Unassembled WGS sequence"/>
</dbReference>
<evidence type="ECO:0000313" key="1">
    <source>
        <dbReference type="EMBL" id="GAL00352.1"/>
    </source>
</evidence>
<sequence>MKNYLIFIPLFLISNIVFGQFFEDDKELYNLNGNVEYIFYDKYYTNHDPNNLSRYNNIAYNFYLHFDEHGKIDSYGNFEKDSITGERKIIITHNPKNLTERKVTDENIYETISYHRKGFYKNHLSFKRTYDSRANCVTEFNSIIDTTDLGYQILNTRINDFSQKEHTRYKFLKTNKSFYNSKKELIKLRVFDIYGLLGPSQNSNDKYDYTILFKYNEFSDITQMIIDDQFQRSESYSYEYDKNDNWIQKTVICDECTFEKDRVKDIIFREIIYRE</sequence>
<protein>
    <submittedName>
        <fullName evidence="1">Uncharacterized protein</fullName>
    </submittedName>
</protein>
<accession>A0A090QY49</accession>
<evidence type="ECO:0000313" key="2">
    <source>
        <dbReference type="Proteomes" id="UP000029226"/>
    </source>
</evidence>
<gene>
    <name evidence="1" type="ORF">JCM19314_1960</name>
</gene>
<name>A0A090QY49_NONUL</name>